<reference evidence="8 9" key="1">
    <citation type="submission" date="2021-03" db="EMBL/GenBank/DDBJ databases">
        <title>Sequencing the genomes of 1000 actinobacteria strains.</title>
        <authorList>
            <person name="Klenk H.-P."/>
        </authorList>
    </citation>
    <scope>NUCLEOTIDE SEQUENCE [LARGE SCALE GENOMIC DNA]</scope>
    <source>
        <strain evidence="8 9">DSM 46670</strain>
    </source>
</reference>
<dbReference type="RefSeq" id="WP_209643865.1">
    <property type="nucleotide sequence ID" value="NZ_JAGINW010000001.1"/>
</dbReference>
<keyword evidence="3 6" id="KW-0238">DNA-binding</keyword>
<evidence type="ECO:0000313" key="8">
    <source>
        <dbReference type="EMBL" id="MBP2326841.1"/>
    </source>
</evidence>
<dbReference type="PANTHER" id="PTHR35807">
    <property type="entry name" value="TRANSCRIPTIONAL REGULATOR REDD-RELATED"/>
    <property type="match status" value="1"/>
</dbReference>
<dbReference type="GO" id="GO:0003677">
    <property type="term" value="F:DNA binding"/>
    <property type="evidence" value="ECO:0007669"/>
    <property type="project" value="UniProtKB-KW"/>
</dbReference>
<dbReference type="EMBL" id="JAGINW010000001">
    <property type="protein sequence ID" value="MBP2326841.1"/>
    <property type="molecule type" value="Genomic_DNA"/>
</dbReference>
<dbReference type="CDD" id="cd15831">
    <property type="entry name" value="BTAD"/>
    <property type="match status" value="1"/>
</dbReference>
<comment type="caution">
    <text evidence="8">The sequence shown here is derived from an EMBL/GenBank/DDBJ whole genome shotgun (WGS) entry which is preliminary data.</text>
</comment>
<sequence>MAVRFGLLGDIAAWIDGRPVDLGHARQRCVLAGLLADVNQPVSTDQLAHRVWADRPPYQAHRSLASYLSRLRRSLADAEDVEILRAGSGYVIRVAPESIDLHRFRAMVAQARASPALELFDQALRLWRGDAFAGVNTPWCDSMRQTLNAERLAAELDRTDVALSLGEHNAMLSDISTRAAAYPFDERMAGQLMLALYRAGRQADALDHYQGTRRRLAEEFGADPGPALRELHRRILNADPELEPAVDVAVPRQLPAGPRWLVGRDRELSALTEAVDAGGAMAICAIGGGAGVGKTTLALRWAHDNIDRFPDGQLYVNLRGFDPSDSPMSPTAAVRRLLGALGVVSAALPADEEGQVALYRSLVANRRLLVLLDNARDTAQVEPLLPGSDTCTVLTTSRNHLAGLGMRGARLLKLGMLASAAARELLTCHLGARRIAEERDAVAELVRWCAGLPLAVSIVAARAAAQPGFPLAILAKELQDDSARLDALDAADPNVNLRAVFSWSYRSLEPASAQVFSLLGAMPGPDIGLPAATSLPGIDGSRALRVLVAAHVLDEHVPGRYRMHDLLRLYASELLDEATGAAATARLAGFYLRTSCQAARLLRPERSPLELEDGYTLRFPDRAAATAWFDVEHGCLLATLKTCAERGWHTSVWKLAWTLSAYHVLRGYLAEDLEAWRLGVVAAQKLAEPVTEAIALVYLGTAYGRVGSYDEAVDHLRRARALAESADDVTVLADVHRALGWVWGEQGDVTLALPHTHRALQLYRAAGNAMREADALNSAGWLHAHLGLYQRATDYCEQALVLCRQHDHRRGEAITLDSLGYIARQLGRHAQALTYYRDALTLVRAMGNTYDEADIQAGLGDAHHALGEPDLARSAWQHARALYRTQRRTRKAENLA</sequence>
<evidence type="ECO:0000256" key="6">
    <source>
        <dbReference type="PROSITE-ProRule" id="PRU01091"/>
    </source>
</evidence>
<dbReference type="Gene3D" id="3.40.50.300">
    <property type="entry name" value="P-loop containing nucleotide triphosphate hydrolases"/>
    <property type="match status" value="1"/>
</dbReference>
<dbReference type="InterPro" id="IPR027417">
    <property type="entry name" value="P-loop_NTPase"/>
</dbReference>
<dbReference type="SUPFAM" id="SSF48452">
    <property type="entry name" value="TPR-like"/>
    <property type="match status" value="2"/>
</dbReference>
<feature type="repeat" description="TPR" evidence="5">
    <location>
        <begin position="693"/>
        <end position="726"/>
    </location>
</feature>
<dbReference type="Pfam" id="PF13374">
    <property type="entry name" value="TPR_10"/>
    <property type="match status" value="1"/>
</dbReference>
<keyword evidence="5" id="KW-0802">TPR repeat</keyword>
<evidence type="ECO:0000256" key="2">
    <source>
        <dbReference type="ARBA" id="ARBA00023015"/>
    </source>
</evidence>
<name>A0ABS4TR07_9PSEU</name>
<dbReference type="Gene3D" id="1.25.40.10">
    <property type="entry name" value="Tetratricopeptide repeat domain"/>
    <property type="match status" value="2"/>
</dbReference>
<keyword evidence="9" id="KW-1185">Reference proteome</keyword>
<dbReference type="InterPro" id="IPR019734">
    <property type="entry name" value="TPR_rpt"/>
</dbReference>
<gene>
    <name evidence="8" type="ORF">JOF56_007226</name>
</gene>
<protein>
    <submittedName>
        <fullName evidence="8">DNA-binding SARP family transcriptional activator/Flp pilus assembly protein TadD</fullName>
    </submittedName>
</protein>
<dbReference type="SMART" id="SM00028">
    <property type="entry name" value="TPR"/>
    <property type="match status" value="5"/>
</dbReference>
<dbReference type="SUPFAM" id="SSF46894">
    <property type="entry name" value="C-terminal effector domain of the bipartite response regulators"/>
    <property type="match status" value="1"/>
</dbReference>
<dbReference type="Pfam" id="PF00486">
    <property type="entry name" value="Trans_reg_C"/>
    <property type="match status" value="1"/>
</dbReference>
<dbReference type="PRINTS" id="PR00364">
    <property type="entry name" value="DISEASERSIST"/>
</dbReference>
<keyword evidence="2" id="KW-0805">Transcription regulation</keyword>
<accession>A0ABS4TR07</accession>
<evidence type="ECO:0000256" key="3">
    <source>
        <dbReference type="ARBA" id="ARBA00023125"/>
    </source>
</evidence>
<dbReference type="PROSITE" id="PS50005">
    <property type="entry name" value="TPR"/>
    <property type="match status" value="1"/>
</dbReference>
<dbReference type="Pfam" id="PF03704">
    <property type="entry name" value="BTAD"/>
    <property type="match status" value="1"/>
</dbReference>
<comment type="similarity">
    <text evidence="1">Belongs to the AfsR/DnrI/RedD regulatory family.</text>
</comment>
<evidence type="ECO:0000256" key="5">
    <source>
        <dbReference type="PROSITE-ProRule" id="PRU00339"/>
    </source>
</evidence>
<dbReference type="InterPro" id="IPR036388">
    <property type="entry name" value="WH-like_DNA-bd_sf"/>
</dbReference>
<dbReference type="InterPro" id="IPR001867">
    <property type="entry name" value="OmpR/PhoB-type_DNA-bd"/>
</dbReference>
<proteinExistence type="inferred from homology"/>
<feature type="DNA-binding region" description="OmpR/PhoB-type" evidence="6">
    <location>
        <begin position="1"/>
        <end position="94"/>
    </location>
</feature>
<dbReference type="InterPro" id="IPR016032">
    <property type="entry name" value="Sig_transdc_resp-reg_C-effctor"/>
</dbReference>
<dbReference type="PROSITE" id="PS51755">
    <property type="entry name" value="OMPR_PHOB"/>
    <property type="match status" value="1"/>
</dbReference>
<keyword evidence="4" id="KW-0804">Transcription</keyword>
<dbReference type="InterPro" id="IPR005158">
    <property type="entry name" value="BTAD"/>
</dbReference>
<dbReference type="Gene3D" id="1.10.10.10">
    <property type="entry name" value="Winged helix-like DNA-binding domain superfamily/Winged helix DNA-binding domain"/>
    <property type="match status" value="1"/>
</dbReference>
<dbReference type="SMART" id="SM00862">
    <property type="entry name" value="Trans_reg_C"/>
    <property type="match status" value="1"/>
</dbReference>
<evidence type="ECO:0000256" key="4">
    <source>
        <dbReference type="ARBA" id="ARBA00023163"/>
    </source>
</evidence>
<dbReference type="SUPFAM" id="SSF52540">
    <property type="entry name" value="P-loop containing nucleoside triphosphate hydrolases"/>
    <property type="match status" value="1"/>
</dbReference>
<dbReference type="SMART" id="SM01043">
    <property type="entry name" value="BTAD"/>
    <property type="match status" value="1"/>
</dbReference>
<evidence type="ECO:0000256" key="1">
    <source>
        <dbReference type="ARBA" id="ARBA00005820"/>
    </source>
</evidence>
<dbReference type="Pfam" id="PF13424">
    <property type="entry name" value="TPR_12"/>
    <property type="match status" value="2"/>
</dbReference>
<dbReference type="PANTHER" id="PTHR35807:SF1">
    <property type="entry name" value="TRANSCRIPTIONAL REGULATOR REDD"/>
    <property type="match status" value="1"/>
</dbReference>
<evidence type="ECO:0000259" key="7">
    <source>
        <dbReference type="PROSITE" id="PS51755"/>
    </source>
</evidence>
<dbReference type="InterPro" id="IPR011990">
    <property type="entry name" value="TPR-like_helical_dom_sf"/>
</dbReference>
<dbReference type="Proteomes" id="UP001519332">
    <property type="component" value="Unassembled WGS sequence"/>
</dbReference>
<evidence type="ECO:0000313" key="9">
    <source>
        <dbReference type="Proteomes" id="UP001519332"/>
    </source>
</evidence>
<organism evidence="8 9">
    <name type="scientific">Kibdelosporangium banguiense</name>
    <dbReference type="NCBI Taxonomy" id="1365924"/>
    <lineage>
        <taxon>Bacteria</taxon>
        <taxon>Bacillati</taxon>
        <taxon>Actinomycetota</taxon>
        <taxon>Actinomycetes</taxon>
        <taxon>Pseudonocardiales</taxon>
        <taxon>Pseudonocardiaceae</taxon>
        <taxon>Kibdelosporangium</taxon>
    </lineage>
</organism>
<dbReference type="InterPro" id="IPR051677">
    <property type="entry name" value="AfsR-DnrI-RedD_regulator"/>
</dbReference>
<feature type="domain" description="OmpR/PhoB-type" evidence="7">
    <location>
        <begin position="1"/>
        <end position="94"/>
    </location>
</feature>